<keyword evidence="6" id="KW-1133">Transmembrane helix</keyword>
<gene>
    <name evidence="7" type="ORF">CLV52_3129</name>
</gene>
<evidence type="ECO:0000256" key="4">
    <source>
        <dbReference type="ARBA" id="ARBA00023172"/>
    </source>
</evidence>
<dbReference type="AlphaFoldDB" id="A0A4R7FHX0"/>
<dbReference type="Proteomes" id="UP000295344">
    <property type="component" value="Unassembled WGS sequence"/>
</dbReference>
<keyword evidence="4" id="KW-0233">DNA recombination</keyword>
<feature type="coiled-coil region" evidence="5">
    <location>
        <begin position="66"/>
        <end position="122"/>
    </location>
</feature>
<evidence type="ECO:0000256" key="3">
    <source>
        <dbReference type="ARBA" id="ARBA00023054"/>
    </source>
</evidence>
<dbReference type="PANTHER" id="PTHR30563:SF0">
    <property type="entry name" value="DNA RECOMBINATION PROTEIN RMUC"/>
    <property type="match status" value="1"/>
</dbReference>
<protein>
    <submittedName>
        <fullName evidence="7">DNA recombination protein RmuC</fullName>
    </submittedName>
</protein>
<comment type="caution">
    <text evidence="7">The sequence shown here is derived from an EMBL/GenBank/DDBJ whole genome shotgun (WGS) entry which is preliminary data.</text>
</comment>
<dbReference type="InterPro" id="IPR003798">
    <property type="entry name" value="DNA_recombination_RmuC"/>
</dbReference>
<evidence type="ECO:0000313" key="8">
    <source>
        <dbReference type="Proteomes" id="UP000295344"/>
    </source>
</evidence>
<evidence type="ECO:0000256" key="6">
    <source>
        <dbReference type="SAM" id="Phobius"/>
    </source>
</evidence>
<keyword evidence="8" id="KW-1185">Reference proteome</keyword>
<keyword evidence="6" id="KW-0472">Membrane</keyword>
<keyword evidence="3 5" id="KW-0175">Coiled coil</keyword>
<sequence length="458" mass="49620">MSDAAATIRDMDALLPVGALLVGVLLGALLAGALRGRRPAGEDPAVVAGRHEAELLRARAEGDAIAADLRTELAAYEATIDGLQRALTVAERRAQEDRTARSAEAEQRRLREQEEARVLQALAPVQETLRTVQSKVDTLEQQRAAQYGALEQQLLATRESSDRVRSTAESLASALRHNSMRGAWGETQLRRLVESAGLTNRVDFDLQVTTRSADGTRRPDLVVRLPEGKSIAVDAKVPLAAFIEANEIPETAVGAEAARRDTLMKEHVKAVRAHIDALAAKGYWTDFHSPEFVVAFLPSESLLSAALAADPSLLDHAFSKRVALASPVNLWAVLKTVAYTWTQQELTEDAHRLFTLSRTLYERLSVLAQRAEKLRGAIERTVTTYNEFAASLETRVLVTGRQINRMDESRILGEAAPVDTVPRPFTAPELAVPEPTVADLVAGDPGTASSAAAREDAA</sequence>
<dbReference type="PANTHER" id="PTHR30563">
    <property type="entry name" value="DNA RECOMBINATION PROTEIN RMUC"/>
    <property type="match status" value="1"/>
</dbReference>
<feature type="transmembrane region" description="Helical" evidence="6">
    <location>
        <begin position="13"/>
        <end position="34"/>
    </location>
</feature>
<name>A0A4R7FHX0_9MICO</name>
<proteinExistence type="inferred from homology"/>
<comment type="function">
    <text evidence="1">Involved in DNA recombination.</text>
</comment>
<evidence type="ECO:0000256" key="2">
    <source>
        <dbReference type="ARBA" id="ARBA00009840"/>
    </source>
</evidence>
<reference evidence="7 8" key="1">
    <citation type="submission" date="2019-03" db="EMBL/GenBank/DDBJ databases">
        <title>Genomic Encyclopedia of Archaeal and Bacterial Type Strains, Phase II (KMG-II): from individual species to whole genera.</title>
        <authorList>
            <person name="Goeker M."/>
        </authorList>
    </citation>
    <scope>NUCLEOTIDE SEQUENCE [LARGE SCALE GENOMIC DNA]</scope>
    <source>
        <strain evidence="7 8">DSM 24782</strain>
    </source>
</reference>
<keyword evidence="6" id="KW-0812">Transmembrane</keyword>
<comment type="similarity">
    <text evidence="2">Belongs to the RmuC family.</text>
</comment>
<dbReference type="GO" id="GO:0006310">
    <property type="term" value="P:DNA recombination"/>
    <property type="evidence" value="ECO:0007669"/>
    <property type="project" value="UniProtKB-KW"/>
</dbReference>
<dbReference type="EMBL" id="SOAM01000003">
    <property type="protein sequence ID" value="TDS76014.1"/>
    <property type="molecule type" value="Genomic_DNA"/>
</dbReference>
<evidence type="ECO:0000256" key="5">
    <source>
        <dbReference type="SAM" id="Coils"/>
    </source>
</evidence>
<evidence type="ECO:0000313" key="7">
    <source>
        <dbReference type="EMBL" id="TDS76014.1"/>
    </source>
</evidence>
<accession>A0A4R7FHX0</accession>
<evidence type="ECO:0000256" key="1">
    <source>
        <dbReference type="ARBA" id="ARBA00003416"/>
    </source>
</evidence>
<organism evidence="7 8">
    <name type="scientific">Amnibacterium kyonggiense</name>
    <dbReference type="NCBI Taxonomy" id="595671"/>
    <lineage>
        <taxon>Bacteria</taxon>
        <taxon>Bacillati</taxon>
        <taxon>Actinomycetota</taxon>
        <taxon>Actinomycetes</taxon>
        <taxon>Micrococcales</taxon>
        <taxon>Microbacteriaceae</taxon>
        <taxon>Amnibacterium</taxon>
    </lineage>
</organism>
<dbReference type="Pfam" id="PF02646">
    <property type="entry name" value="RmuC"/>
    <property type="match status" value="1"/>
</dbReference>